<feature type="signal peptide" evidence="1">
    <location>
        <begin position="1"/>
        <end position="23"/>
    </location>
</feature>
<sequence length="206" mass="23332">MLLKFTVWSAGLISLITSANVIADTSPTRVTPSAPHTEFFQELASLCGKAFAGTRVVERPGRDLLVGNEQLRVHFRECTDNQVFAPFHIERPEHGDWDRSRTWIYTHYDDHLTLSHDHREADGKESDDTGYGGATVTPGSANQQLFIFTERTGEQGEVLGWRIELEPGKRYSYGTMADGDWTWRVDFDLSQEVDIPPAPWGYDELE</sequence>
<organism evidence="2 3">
    <name type="scientific">Aliidiomarina haloalkalitolerans</name>
    <dbReference type="NCBI Taxonomy" id="859059"/>
    <lineage>
        <taxon>Bacteria</taxon>
        <taxon>Pseudomonadati</taxon>
        <taxon>Pseudomonadota</taxon>
        <taxon>Gammaproteobacteria</taxon>
        <taxon>Alteromonadales</taxon>
        <taxon>Idiomarinaceae</taxon>
        <taxon>Aliidiomarina</taxon>
    </lineage>
</organism>
<evidence type="ECO:0000313" key="2">
    <source>
        <dbReference type="EMBL" id="RUO20270.1"/>
    </source>
</evidence>
<dbReference type="AlphaFoldDB" id="A0A432VUR4"/>
<name>A0A432VUR4_9GAMM</name>
<dbReference type="OrthoDB" id="1524207at2"/>
<dbReference type="RefSeq" id="WP_126792354.1">
    <property type="nucleotide sequence ID" value="NZ_PIPI01000003.1"/>
</dbReference>
<dbReference type="EMBL" id="PIPI01000003">
    <property type="protein sequence ID" value="RUO20270.1"/>
    <property type="molecule type" value="Genomic_DNA"/>
</dbReference>
<accession>A0A432VUR4</accession>
<dbReference type="Proteomes" id="UP000288212">
    <property type="component" value="Unassembled WGS sequence"/>
</dbReference>
<gene>
    <name evidence="2" type="ORF">CWE06_06495</name>
</gene>
<protein>
    <recommendedName>
        <fullName evidence="4">Secreted protein</fullName>
    </recommendedName>
</protein>
<evidence type="ECO:0000313" key="3">
    <source>
        <dbReference type="Proteomes" id="UP000288212"/>
    </source>
</evidence>
<comment type="caution">
    <text evidence="2">The sequence shown here is derived from an EMBL/GenBank/DDBJ whole genome shotgun (WGS) entry which is preliminary data.</text>
</comment>
<evidence type="ECO:0008006" key="4">
    <source>
        <dbReference type="Google" id="ProtNLM"/>
    </source>
</evidence>
<feature type="chain" id="PRO_5019148042" description="Secreted protein" evidence="1">
    <location>
        <begin position="24"/>
        <end position="206"/>
    </location>
</feature>
<keyword evidence="1" id="KW-0732">Signal</keyword>
<reference evidence="2 3" key="1">
    <citation type="journal article" date="2011" name="Front. Microbiol.">
        <title>Genomic signatures of strain selection and enhancement in Bacillus atrophaeus var. globigii, a historical biowarfare simulant.</title>
        <authorList>
            <person name="Gibbons H.S."/>
            <person name="Broomall S.M."/>
            <person name="McNew L.A."/>
            <person name="Daligault H."/>
            <person name="Chapman C."/>
            <person name="Bruce D."/>
            <person name="Karavis M."/>
            <person name="Krepps M."/>
            <person name="McGregor P.A."/>
            <person name="Hong C."/>
            <person name="Park K.H."/>
            <person name="Akmal A."/>
            <person name="Feldman A."/>
            <person name="Lin J.S."/>
            <person name="Chang W.E."/>
            <person name="Higgs B.W."/>
            <person name="Demirev P."/>
            <person name="Lindquist J."/>
            <person name="Liem A."/>
            <person name="Fochler E."/>
            <person name="Read T.D."/>
            <person name="Tapia R."/>
            <person name="Johnson S."/>
            <person name="Bishop-Lilly K.A."/>
            <person name="Detter C."/>
            <person name="Han C."/>
            <person name="Sozhamannan S."/>
            <person name="Rosenzweig C.N."/>
            <person name="Skowronski E.W."/>
        </authorList>
    </citation>
    <scope>NUCLEOTIDE SEQUENCE [LARGE SCALE GENOMIC DNA]</scope>
    <source>
        <strain evidence="2 3">AK5</strain>
    </source>
</reference>
<keyword evidence="3" id="KW-1185">Reference proteome</keyword>
<evidence type="ECO:0000256" key="1">
    <source>
        <dbReference type="SAM" id="SignalP"/>
    </source>
</evidence>
<proteinExistence type="predicted"/>